<dbReference type="EMBL" id="JAVXUO010000311">
    <property type="protein sequence ID" value="KAK2993451.1"/>
    <property type="molecule type" value="Genomic_DNA"/>
</dbReference>
<reference evidence="2" key="1">
    <citation type="submission" date="2022-12" db="EMBL/GenBank/DDBJ databases">
        <title>Draft genome assemblies for two species of Escallonia (Escalloniales).</title>
        <authorList>
            <person name="Chanderbali A."/>
            <person name="Dervinis C."/>
            <person name="Anghel I."/>
            <person name="Soltis D."/>
            <person name="Soltis P."/>
            <person name="Zapata F."/>
        </authorList>
    </citation>
    <scope>NUCLEOTIDE SEQUENCE</scope>
    <source>
        <strain evidence="2">UCBG92.1500</strain>
        <tissue evidence="2">Leaf</tissue>
    </source>
</reference>
<feature type="domain" description="DUF632" evidence="1">
    <location>
        <begin position="1"/>
        <end position="75"/>
    </location>
</feature>
<evidence type="ECO:0000313" key="2">
    <source>
        <dbReference type="EMBL" id="KAK2993451.1"/>
    </source>
</evidence>
<keyword evidence="3" id="KW-1185">Reference proteome</keyword>
<dbReference type="Proteomes" id="UP001187471">
    <property type="component" value="Unassembled WGS sequence"/>
</dbReference>
<organism evidence="2 3">
    <name type="scientific">Escallonia rubra</name>
    <dbReference type="NCBI Taxonomy" id="112253"/>
    <lineage>
        <taxon>Eukaryota</taxon>
        <taxon>Viridiplantae</taxon>
        <taxon>Streptophyta</taxon>
        <taxon>Embryophyta</taxon>
        <taxon>Tracheophyta</taxon>
        <taxon>Spermatophyta</taxon>
        <taxon>Magnoliopsida</taxon>
        <taxon>eudicotyledons</taxon>
        <taxon>Gunneridae</taxon>
        <taxon>Pentapetalae</taxon>
        <taxon>asterids</taxon>
        <taxon>campanulids</taxon>
        <taxon>Escalloniales</taxon>
        <taxon>Escalloniaceae</taxon>
        <taxon>Escallonia</taxon>
    </lineage>
</organism>
<gene>
    <name evidence="2" type="ORF">RJ640_005145</name>
</gene>
<sequence>DEEKLRVIYVKDCKKLKKLENRGAEFSKIDATQASIRRLLPRINVAVSSVASISRRIHKLRDEELGAQLNELLHRSKDLRIMPINNSNNFVSVL</sequence>
<dbReference type="AlphaFoldDB" id="A0AA88UTA0"/>
<feature type="non-terminal residue" evidence="2">
    <location>
        <position position="94"/>
    </location>
</feature>
<evidence type="ECO:0000313" key="3">
    <source>
        <dbReference type="Proteomes" id="UP001187471"/>
    </source>
</evidence>
<dbReference type="PANTHER" id="PTHR21450:SF2">
    <property type="entry name" value="FAMILY PROTEIN, PUTATIVE (DUF630 AND DUF632)-RELATED"/>
    <property type="match status" value="1"/>
</dbReference>
<evidence type="ECO:0000259" key="1">
    <source>
        <dbReference type="Pfam" id="PF04782"/>
    </source>
</evidence>
<dbReference type="PANTHER" id="PTHR21450">
    <property type="entry name" value="PROTEIN ALTERED PHOSPHATE STARVATION RESPONSE 1"/>
    <property type="match status" value="1"/>
</dbReference>
<comment type="caution">
    <text evidence="2">The sequence shown here is derived from an EMBL/GenBank/DDBJ whole genome shotgun (WGS) entry which is preliminary data.</text>
</comment>
<protein>
    <recommendedName>
        <fullName evidence="1">DUF632 domain-containing protein</fullName>
    </recommendedName>
</protein>
<name>A0AA88UTA0_9ASTE</name>
<dbReference type="Pfam" id="PF04782">
    <property type="entry name" value="DUF632"/>
    <property type="match status" value="1"/>
</dbReference>
<proteinExistence type="predicted"/>
<accession>A0AA88UTA0</accession>
<dbReference type="InterPro" id="IPR006867">
    <property type="entry name" value="DUF632"/>
</dbReference>